<sequence length="395" mass="44122">MSTNGSSPHVLILGAGLGGLALAQALRKRGVSYEIFERDTHDTERRQGWTVSVHSMIDDMKESVCDDMPRFTTVDHLDSVGISCEFAYFKHDSDEKMGLRDDGSQSYIWANRATLRNWLMTHIDVQYDKRAIRIEEVDKKVTVHFKDGTSATGDLLVGAEGVGSMTRKHILKGKDLVQPETSYLVSGDVHLTKEEMEEQMSLSHSGFIVEFPGAEDGRLYHLFMSLDTIAPTDGTVHTRPGHAGADYYFHLTGNDDHADRDDFWTYSATAEQLHDFLKRQCRDLPPRFRGVLDKATVERMKCPPVRLNTLIMESLPVSRVTLLGDAAHCMTPFRGEGGCHAMKDGLDLARAICSVDQDDEEGLRAALDAYQKGDARARVRRGGGVEQGVRVRHRL</sequence>
<dbReference type="InterPro" id="IPR002938">
    <property type="entry name" value="FAD-bd"/>
</dbReference>
<dbReference type="PANTHER" id="PTHR47178">
    <property type="entry name" value="MONOOXYGENASE, FAD-BINDING"/>
    <property type="match status" value="1"/>
</dbReference>
<evidence type="ECO:0000259" key="8">
    <source>
        <dbReference type="Pfam" id="PF01494"/>
    </source>
</evidence>
<keyword evidence="4" id="KW-0274">FAD</keyword>
<accession>A0ABR1U224</accession>
<reference evidence="9 10" key="1">
    <citation type="submission" date="2023-01" db="EMBL/GenBank/DDBJ databases">
        <title>Analysis of 21 Apiospora genomes using comparative genomics revels a genus with tremendous synthesis potential of carbohydrate active enzymes and secondary metabolites.</title>
        <authorList>
            <person name="Sorensen T."/>
        </authorList>
    </citation>
    <scope>NUCLEOTIDE SEQUENCE [LARGE SCALE GENOMIC DNA]</scope>
    <source>
        <strain evidence="9 10">CBS 83171</strain>
    </source>
</reference>
<evidence type="ECO:0000256" key="3">
    <source>
        <dbReference type="ARBA" id="ARBA00022630"/>
    </source>
</evidence>
<dbReference type="Proteomes" id="UP001446871">
    <property type="component" value="Unassembled WGS sequence"/>
</dbReference>
<evidence type="ECO:0000256" key="6">
    <source>
        <dbReference type="ARBA" id="ARBA00023033"/>
    </source>
</evidence>
<evidence type="ECO:0000256" key="4">
    <source>
        <dbReference type="ARBA" id="ARBA00022827"/>
    </source>
</evidence>
<dbReference type="PANTHER" id="PTHR47178:SF6">
    <property type="entry name" value="FAD-BINDING DOMAIN-CONTAINING PROTEIN"/>
    <property type="match status" value="1"/>
</dbReference>
<keyword evidence="6 9" id="KW-0503">Monooxygenase</keyword>
<evidence type="ECO:0000313" key="9">
    <source>
        <dbReference type="EMBL" id="KAK8052961.1"/>
    </source>
</evidence>
<dbReference type="Gene3D" id="3.50.50.60">
    <property type="entry name" value="FAD/NAD(P)-binding domain"/>
    <property type="match status" value="1"/>
</dbReference>
<dbReference type="PRINTS" id="PR00420">
    <property type="entry name" value="RNGMNOXGNASE"/>
</dbReference>
<comment type="caution">
    <text evidence="9">The sequence shown here is derived from an EMBL/GenBank/DDBJ whole genome shotgun (WGS) entry which is preliminary data.</text>
</comment>
<feature type="chain" id="PRO_5045243454" evidence="7">
    <location>
        <begin position="24"/>
        <end position="395"/>
    </location>
</feature>
<evidence type="ECO:0000256" key="7">
    <source>
        <dbReference type="SAM" id="SignalP"/>
    </source>
</evidence>
<keyword evidence="5" id="KW-0560">Oxidoreductase</keyword>
<name>A0ABR1U224_9PEZI</name>
<evidence type="ECO:0000313" key="10">
    <source>
        <dbReference type="Proteomes" id="UP001446871"/>
    </source>
</evidence>
<feature type="signal peptide" evidence="7">
    <location>
        <begin position="1"/>
        <end position="23"/>
    </location>
</feature>
<comment type="pathway">
    <text evidence="2">Secondary metabolite biosynthesis.</text>
</comment>
<dbReference type="GO" id="GO:0004497">
    <property type="term" value="F:monooxygenase activity"/>
    <property type="evidence" value="ECO:0007669"/>
    <property type="project" value="UniProtKB-KW"/>
</dbReference>
<keyword evidence="3" id="KW-0285">Flavoprotein</keyword>
<dbReference type="Pfam" id="PF01494">
    <property type="entry name" value="FAD_binding_3"/>
    <property type="match status" value="1"/>
</dbReference>
<keyword evidence="7" id="KW-0732">Signal</keyword>
<proteinExistence type="predicted"/>
<dbReference type="SUPFAM" id="SSF51905">
    <property type="entry name" value="FAD/NAD(P)-binding domain"/>
    <property type="match status" value="1"/>
</dbReference>
<keyword evidence="10" id="KW-1185">Reference proteome</keyword>
<dbReference type="EMBL" id="JAQQWM010000008">
    <property type="protein sequence ID" value="KAK8052961.1"/>
    <property type="molecule type" value="Genomic_DNA"/>
</dbReference>
<evidence type="ECO:0000256" key="1">
    <source>
        <dbReference type="ARBA" id="ARBA00001974"/>
    </source>
</evidence>
<evidence type="ECO:0000256" key="5">
    <source>
        <dbReference type="ARBA" id="ARBA00023002"/>
    </source>
</evidence>
<organism evidence="9 10">
    <name type="scientific">Apiospora saccharicola</name>
    <dbReference type="NCBI Taxonomy" id="335842"/>
    <lineage>
        <taxon>Eukaryota</taxon>
        <taxon>Fungi</taxon>
        <taxon>Dikarya</taxon>
        <taxon>Ascomycota</taxon>
        <taxon>Pezizomycotina</taxon>
        <taxon>Sordariomycetes</taxon>
        <taxon>Xylariomycetidae</taxon>
        <taxon>Amphisphaeriales</taxon>
        <taxon>Apiosporaceae</taxon>
        <taxon>Apiospora</taxon>
    </lineage>
</organism>
<evidence type="ECO:0000256" key="2">
    <source>
        <dbReference type="ARBA" id="ARBA00005179"/>
    </source>
</evidence>
<gene>
    <name evidence="9" type="ORF">PG996_012262</name>
</gene>
<protein>
    <submittedName>
        <fullName evidence="9">FAD-dependent monooxygenase cctM</fullName>
    </submittedName>
</protein>
<dbReference type="InterPro" id="IPR036188">
    <property type="entry name" value="FAD/NAD-bd_sf"/>
</dbReference>
<feature type="domain" description="FAD-binding" evidence="8">
    <location>
        <begin position="9"/>
        <end position="372"/>
    </location>
</feature>
<comment type="cofactor">
    <cofactor evidence="1">
        <name>FAD</name>
        <dbReference type="ChEBI" id="CHEBI:57692"/>
    </cofactor>
</comment>